<protein>
    <submittedName>
        <fullName evidence="2">Uncharacterized protein</fullName>
    </submittedName>
</protein>
<evidence type="ECO:0000256" key="1">
    <source>
        <dbReference type="SAM" id="MobiDB-lite"/>
    </source>
</evidence>
<gene>
    <name evidence="2" type="ORF">DL762_010615</name>
</gene>
<reference evidence="2 3" key="1">
    <citation type="submission" date="2018-06" db="EMBL/GenBank/DDBJ databases">
        <title>Complete Genomes of Monosporascus.</title>
        <authorList>
            <person name="Robinson A.J."/>
            <person name="Natvig D.O."/>
        </authorList>
    </citation>
    <scope>NUCLEOTIDE SEQUENCE [LARGE SCALE GENOMIC DNA]</scope>
    <source>
        <strain evidence="2 3">CBS 609.92</strain>
    </source>
</reference>
<dbReference type="EMBL" id="QJNS01000744">
    <property type="protein sequence ID" value="RYO73945.1"/>
    <property type="molecule type" value="Genomic_DNA"/>
</dbReference>
<comment type="caution">
    <text evidence="2">The sequence shown here is derived from an EMBL/GenBank/DDBJ whole genome shotgun (WGS) entry which is preliminary data.</text>
</comment>
<dbReference type="Proteomes" id="UP000294003">
    <property type="component" value="Unassembled WGS sequence"/>
</dbReference>
<organism evidence="2 3">
    <name type="scientific">Monosporascus cannonballus</name>
    <dbReference type="NCBI Taxonomy" id="155416"/>
    <lineage>
        <taxon>Eukaryota</taxon>
        <taxon>Fungi</taxon>
        <taxon>Dikarya</taxon>
        <taxon>Ascomycota</taxon>
        <taxon>Pezizomycotina</taxon>
        <taxon>Sordariomycetes</taxon>
        <taxon>Xylariomycetidae</taxon>
        <taxon>Xylariales</taxon>
        <taxon>Xylariales incertae sedis</taxon>
        <taxon>Monosporascus</taxon>
    </lineage>
</organism>
<keyword evidence="3" id="KW-1185">Reference proteome</keyword>
<evidence type="ECO:0000313" key="2">
    <source>
        <dbReference type="EMBL" id="RYO73945.1"/>
    </source>
</evidence>
<accession>A0ABY0GR50</accession>
<feature type="compositionally biased region" description="Polar residues" evidence="1">
    <location>
        <begin position="84"/>
        <end position="102"/>
    </location>
</feature>
<feature type="region of interest" description="Disordered" evidence="1">
    <location>
        <begin position="67"/>
        <end position="215"/>
    </location>
</feature>
<feature type="compositionally biased region" description="Pro residues" evidence="1">
    <location>
        <begin position="130"/>
        <end position="141"/>
    </location>
</feature>
<proteinExistence type="predicted"/>
<name>A0ABY0GR50_9PEZI</name>
<evidence type="ECO:0000313" key="3">
    <source>
        <dbReference type="Proteomes" id="UP000294003"/>
    </source>
</evidence>
<sequence>MQTKVPANLSQDGPNFLINQHDLTLANKGASSPPSPHFHAILFSSILENSFALYQGKYGPLRIRHVRHKEAPPTPRPTTPPTLNAGNRQTGSSSSTNENQGRSHQEPAGVTANYAIYDAAAGRGGRGGPRPAPAPPGPAPATAPTFAPGTDRGRGVSHGSSGVPAVDASFVGPRIPPRRQQGERAAPAKAQEFAGTGVGGSGGEDKVDSDGGNRGGKYVYRPFLFSGILVT</sequence>